<feature type="transmembrane region" description="Helical" evidence="5">
    <location>
        <begin position="188"/>
        <end position="209"/>
    </location>
</feature>
<keyword evidence="3 5" id="KW-1133">Transmembrane helix</keyword>
<comment type="caution">
    <text evidence="6">The sequence shown here is derived from an EMBL/GenBank/DDBJ whole genome shotgun (WGS) entry which is preliminary data.</text>
</comment>
<dbReference type="NCBIfam" id="NF009407">
    <property type="entry name" value="PRK12768.1"/>
    <property type="match status" value="1"/>
</dbReference>
<comment type="subcellular location">
    <subcellularLocation>
        <location evidence="1">Membrane</location>
        <topology evidence="1">Multi-pass membrane protein</topology>
    </subcellularLocation>
</comment>
<protein>
    <submittedName>
        <fullName evidence="6">Sulfate transporter family protein</fullName>
    </submittedName>
</protein>
<sequence>MIFTAAYRALQYLFTPQYRILIMKALGLTFIILAILWLFLRHLFLSYFALWLLHFFPELSNWRGWLELSILIIFNLGLAWLMAFWIAPITAMIGGFFIDDAAEIIEKEAYPNEPLGHALSFGRSLILSLKFVVLSLLGNGIAFILFFVPGVNLIAFYMINGYLFGREYFLFAAYRFRSEQEARAFLRIHYATVFGAGLLIALFVSIPFLNLTTPLFAAALMTHLHKMLSQKTAINITP</sequence>
<evidence type="ECO:0000256" key="1">
    <source>
        <dbReference type="ARBA" id="ARBA00004141"/>
    </source>
</evidence>
<evidence type="ECO:0000256" key="2">
    <source>
        <dbReference type="ARBA" id="ARBA00022692"/>
    </source>
</evidence>
<evidence type="ECO:0000256" key="5">
    <source>
        <dbReference type="SAM" id="Phobius"/>
    </source>
</evidence>
<feature type="transmembrane region" description="Helical" evidence="5">
    <location>
        <begin position="64"/>
        <end position="87"/>
    </location>
</feature>
<evidence type="ECO:0000256" key="3">
    <source>
        <dbReference type="ARBA" id="ARBA00022989"/>
    </source>
</evidence>
<dbReference type="EMBL" id="JAIFRO010000002">
    <property type="protein sequence ID" value="MBX4335305.1"/>
    <property type="molecule type" value="Genomic_DNA"/>
</dbReference>
<feature type="transmembrane region" description="Helical" evidence="5">
    <location>
        <begin position="21"/>
        <end position="44"/>
    </location>
</feature>
<name>A0ABS7I4T0_9HYPH</name>
<dbReference type="Proteomes" id="UP000746918">
    <property type="component" value="Unassembled WGS sequence"/>
</dbReference>
<gene>
    <name evidence="6" type="ORF">K3248_01595</name>
</gene>
<evidence type="ECO:0000256" key="4">
    <source>
        <dbReference type="ARBA" id="ARBA00023136"/>
    </source>
</evidence>
<keyword evidence="7" id="KW-1185">Reference proteome</keyword>
<evidence type="ECO:0000313" key="6">
    <source>
        <dbReference type="EMBL" id="MBX4335305.1"/>
    </source>
</evidence>
<reference evidence="6 7" key="1">
    <citation type="submission" date="2021-08" db="EMBL/GenBank/DDBJ databases">
        <title>Bartonella raoulti 094 sp. nov.</title>
        <authorList>
            <person name="Zgheib R."/>
            <person name="Hammoud A."/>
        </authorList>
    </citation>
    <scope>NUCLEOTIDE SEQUENCE [LARGE SCALE GENOMIC DNA]</scope>
    <source>
        <strain evidence="6 7">094</strain>
    </source>
</reference>
<dbReference type="InterPro" id="IPR059112">
    <property type="entry name" value="CysZ/EI24"/>
</dbReference>
<dbReference type="RefSeq" id="WP_220716621.1">
    <property type="nucleotide sequence ID" value="NZ_JAIFRO010000002.1"/>
</dbReference>
<evidence type="ECO:0000313" key="7">
    <source>
        <dbReference type="Proteomes" id="UP000746918"/>
    </source>
</evidence>
<accession>A0ABS7I4T0</accession>
<organism evidence="6 7">
    <name type="scientific">Bartonella raoultii</name>
    <dbReference type="NCBI Taxonomy" id="1457020"/>
    <lineage>
        <taxon>Bacteria</taxon>
        <taxon>Pseudomonadati</taxon>
        <taxon>Pseudomonadota</taxon>
        <taxon>Alphaproteobacteria</taxon>
        <taxon>Hyphomicrobiales</taxon>
        <taxon>Bartonellaceae</taxon>
        <taxon>Bartonella</taxon>
    </lineage>
</organism>
<proteinExistence type="predicted"/>
<keyword evidence="4 5" id="KW-0472">Membrane</keyword>
<dbReference type="Pfam" id="PF07264">
    <property type="entry name" value="EI24"/>
    <property type="match status" value="1"/>
</dbReference>
<keyword evidence="2 5" id="KW-0812">Transmembrane</keyword>